<dbReference type="InterPro" id="IPR002885">
    <property type="entry name" value="PPR_rpt"/>
</dbReference>
<dbReference type="OrthoDB" id="185373at2759"/>
<dbReference type="PANTHER" id="PTHR47942:SF63">
    <property type="entry name" value="PENTATRICOPEPTIDE REPEAT-CONTAINING PROTEIN"/>
    <property type="match status" value="1"/>
</dbReference>
<organism evidence="2 3">
    <name type="scientific">Coemansia erecta</name>
    <dbReference type="NCBI Taxonomy" id="147472"/>
    <lineage>
        <taxon>Eukaryota</taxon>
        <taxon>Fungi</taxon>
        <taxon>Fungi incertae sedis</taxon>
        <taxon>Zoopagomycota</taxon>
        <taxon>Kickxellomycotina</taxon>
        <taxon>Kickxellomycetes</taxon>
        <taxon>Kickxellales</taxon>
        <taxon>Kickxellaceae</taxon>
        <taxon>Coemansia</taxon>
    </lineage>
</organism>
<proteinExistence type="predicted"/>
<dbReference type="Proteomes" id="UP001149813">
    <property type="component" value="Unassembled WGS sequence"/>
</dbReference>
<name>A0A9W7Y2X7_9FUNG</name>
<evidence type="ECO:0000256" key="1">
    <source>
        <dbReference type="ARBA" id="ARBA00022737"/>
    </source>
</evidence>
<dbReference type="NCBIfam" id="TIGR00756">
    <property type="entry name" value="PPR"/>
    <property type="match status" value="1"/>
</dbReference>
<keyword evidence="3" id="KW-1185">Reference proteome</keyword>
<dbReference type="Pfam" id="PF01535">
    <property type="entry name" value="PPR"/>
    <property type="match status" value="1"/>
</dbReference>
<protein>
    <recommendedName>
        <fullName evidence="4">Pentatricopeptide repeat-containing protein</fullName>
    </recommendedName>
</protein>
<dbReference type="InterPro" id="IPR011990">
    <property type="entry name" value="TPR-like_helical_dom_sf"/>
</dbReference>
<sequence length="690" mass="78014">MLAPGTAPTRRRAMATMLQAAAANLHSAWRGHHSTAGLPLCLRRTHTTAGIPCDKLAVNASTRTPTLRVVTGHTRGDNGLLGKFHTAVRAGDVNVAVEIYTKIRLQFDKRMCRRRSGHTAELVPEFAEMRTFHIMLRRHIADPGTDVARREQMLQLIVSVVEDMRGLGLRVGATETSAHVFACVRLGWNTRAIEIWRSSMDSVYSENRDGGGNESLANTVHHMFPQTHAYAIQAAVAMKDAKAVREIYYRAIGALRESLRVSGDRPAQKALLTVFYALFPTLQDRRNGSKSSSDRRWDPARLGSGFLEKVSNDVREWIGKTDRQLYTRVAQYTVRALFIEGHWQYAVEYYSRLPEDTSGAEVLCETVIGLCGRGMADRAHAVLLGTNMQYRNLYVWNAYFDGLVGYPIAKLDDAIKQMVETDHIDPDIVTWSIWMRACLRQGDWRRAYRCFRENHCNMRADVVCWDIVVRGLLGCTSSDSLEARVTGWQVVGEFIDLADGNIMPFDVRMVETILLHAFPRFRRTASDSMACDLLSKQTLDRVTRWIESNMSKSSRTTFAIVIGSLLRSAQFDGALDLHQFMVDKKLWPTKSINCMIVRALALAGSEQKSRVRTAPYLDRAEEFINTKVPKQHYGGAYLPLVKCAAQERRYADMWGYMDRWYPCVRDSGFIGIFPDSDMYQAVLRSAEINT</sequence>
<dbReference type="AlphaFoldDB" id="A0A9W7Y2X7"/>
<accession>A0A9W7Y2X7</accession>
<keyword evidence="1" id="KW-0677">Repeat</keyword>
<gene>
    <name evidence="2" type="ORF">LPJ53_002622</name>
</gene>
<dbReference type="Gene3D" id="1.25.40.10">
    <property type="entry name" value="Tetratricopeptide repeat domain"/>
    <property type="match status" value="1"/>
</dbReference>
<evidence type="ECO:0000313" key="2">
    <source>
        <dbReference type="EMBL" id="KAJ1723004.1"/>
    </source>
</evidence>
<evidence type="ECO:0008006" key="4">
    <source>
        <dbReference type="Google" id="ProtNLM"/>
    </source>
</evidence>
<dbReference type="PANTHER" id="PTHR47942">
    <property type="entry name" value="TETRATRICOPEPTIDE REPEAT (TPR)-LIKE SUPERFAMILY PROTEIN-RELATED"/>
    <property type="match status" value="1"/>
</dbReference>
<comment type="caution">
    <text evidence="2">The sequence shown here is derived from an EMBL/GenBank/DDBJ whole genome shotgun (WGS) entry which is preliminary data.</text>
</comment>
<reference evidence="2" key="1">
    <citation type="submission" date="2022-07" db="EMBL/GenBank/DDBJ databases">
        <title>Phylogenomic reconstructions and comparative analyses of Kickxellomycotina fungi.</title>
        <authorList>
            <person name="Reynolds N.K."/>
            <person name="Stajich J.E."/>
            <person name="Barry K."/>
            <person name="Grigoriev I.V."/>
            <person name="Crous P."/>
            <person name="Smith M.E."/>
        </authorList>
    </citation>
    <scope>NUCLEOTIDE SEQUENCE</scope>
    <source>
        <strain evidence="2">NBRC 32514</strain>
    </source>
</reference>
<evidence type="ECO:0000313" key="3">
    <source>
        <dbReference type="Proteomes" id="UP001149813"/>
    </source>
</evidence>
<dbReference type="InterPro" id="IPR051222">
    <property type="entry name" value="PPR/CCM1_RNA-binding"/>
</dbReference>
<dbReference type="EMBL" id="JANBOJ010000085">
    <property type="protein sequence ID" value="KAJ1723004.1"/>
    <property type="molecule type" value="Genomic_DNA"/>
</dbReference>